<comment type="caution">
    <text evidence="2">The sequence shown here is derived from an EMBL/GenBank/DDBJ whole genome shotgun (WGS) entry which is preliminary data.</text>
</comment>
<sequence>MKADTRMQGAILTVLVFAFAFLFVSSLVNTGNVTQLSISSATPTGTRVAAPPPTPACTYVLPTTVNGTHVLCTGTYTLTSPISVSANSALKCQSGVNLIYGGASPYLFDGVKLIGDGASIEKCAFQGKFLNAVSLSANKNMRVIQNTIDGAQTGIFEEPQSSNNLYQDNVVKNTTNGFELQGSNSLISGGIISKNSTGILVGVYPSNFTFPNSVCSTGQNGGPILCSIPTVGKNQKITRATIRENGIGIETYGLDTEISENRIEKNTAGIQAQAIFTGSENNPYGYLQEYFNSGVQILKNTIRGNAKAGIILQGYSVFYFQLSQQYWHSTLIKENIITAGNGTQGIGVLLGATPAYASVPFTNKFEEYTVIQQNTITNNKTGLFLREGGFSTDVLENTIQNNIEEGVLVGETGGYSGAYRFLYKNTISANGKNGVHLDYSIARNTFLNQVNNNGERGFYASNTAQNTLSDVLCNDFSNNAQQGFFYDGYPTISTPMSIEDISKNRIINNGSTGLELNFINVLPNTPWEYVARISNNHIFNNARQGVKIDGLYGGGFFANNIYANMQNPQASDTGKNTYEDQWDEAAFAASYNQYHCKYNTACTYDNECGFSWAFNGDSTCNATTNLCECAPGLIGNATSNTCQCYEDAPLIRGVGSTEYLYMSYPNTFSPVGNYWGGVSGTITIPPSSAPPLFTCTQDSQCPYKTCNLNTQQCGNYDTLPSTQAFTGYYYPGIDCGWYYPIVPYFFPNNPPIDPWEGEEPVEEGAPQLESSAQEWCSRMRIPSEPDNRVCANAYIDHFTLEQKRLNEMKK</sequence>
<proteinExistence type="predicted"/>
<dbReference type="Proteomes" id="UP000774699">
    <property type="component" value="Unassembled WGS sequence"/>
</dbReference>
<dbReference type="Gene3D" id="2.160.20.10">
    <property type="entry name" value="Single-stranded right-handed beta-helix, Pectin lyase-like"/>
    <property type="match status" value="2"/>
</dbReference>
<gene>
    <name evidence="2" type="ORF">FJY86_00070</name>
</gene>
<accession>A0A8T4C5F3</accession>
<dbReference type="InterPro" id="IPR006626">
    <property type="entry name" value="PbH1"/>
</dbReference>
<evidence type="ECO:0000259" key="1">
    <source>
        <dbReference type="Pfam" id="PF05048"/>
    </source>
</evidence>
<dbReference type="SMART" id="SM00710">
    <property type="entry name" value="PbH1"/>
    <property type="match status" value="8"/>
</dbReference>
<dbReference type="SUPFAM" id="SSF51126">
    <property type="entry name" value="Pectin lyase-like"/>
    <property type="match status" value="2"/>
</dbReference>
<dbReference type="AlphaFoldDB" id="A0A8T4C5F3"/>
<evidence type="ECO:0000313" key="2">
    <source>
        <dbReference type="EMBL" id="MBM3281729.1"/>
    </source>
</evidence>
<evidence type="ECO:0000313" key="3">
    <source>
        <dbReference type="Proteomes" id="UP000774699"/>
    </source>
</evidence>
<dbReference type="InterPro" id="IPR012334">
    <property type="entry name" value="Pectin_lyas_fold"/>
</dbReference>
<dbReference type="InterPro" id="IPR011050">
    <property type="entry name" value="Pectin_lyase_fold/virulence"/>
</dbReference>
<feature type="domain" description="Periplasmic copper-binding protein NosD beta helix" evidence="1">
    <location>
        <begin position="131"/>
        <end position="335"/>
    </location>
</feature>
<dbReference type="EMBL" id="VGJJ01000001">
    <property type="protein sequence ID" value="MBM3281729.1"/>
    <property type="molecule type" value="Genomic_DNA"/>
</dbReference>
<protein>
    <recommendedName>
        <fullName evidence="1">Periplasmic copper-binding protein NosD beta helix domain-containing protein</fullName>
    </recommendedName>
</protein>
<dbReference type="Pfam" id="PF05048">
    <property type="entry name" value="NosD"/>
    <property type="match status" value="1"/>
</dbReference>
<name>A0A8T4C5F3_9ARCH</name>
<reference evidence="2" key="1">
    <citation type="submission" date="2019-03" db="EMBL/GenBank/DDBJ databases">
        <title>Lake Tanganyika Metagenome-Assembled Genomes (MAGs).</title>
        <authorList>
            <person name="Tran P."/>
        </authorList>
    </citation>
    <scope>NUCLEOTIDE SEQUENCE</scope>
    <source>
        <strain evidence="2">M_DeepCast_50m_m2_156</strain>
    </source>
</reference>
<dbReference type="InterPro" id="IPR007742">
    <property type="entry name" value="NosD_dom"/>
</dbReference>
<organism evidence="2 3">
    <name type="scientific">Candidatus Iainarchaeum sp</name>
    <dbReference type="NCBI Taxonomy" id="3101447"/>
    <lineage>
        <taxon>Archaea</taxon>
        <taxon>Candidatus Iainarchaeota</taxon>
        <taxon>Candidatus Iainarchaeia</taxon>
        <taxon>Candidatus Iainarchaeales</taxon>
        <taxon>Candidatus Iainarchaeaceae</taxon>
        <taxon>Candidatus Iainarchaeum</taxon>
    </lineage>
</organism>